<evidence type="ECO:0000313" key="9">
    <source>
        <dbReference type="EMBL" id="MDP9847171.1"/>
    </source>
</evidence>
<dbReference type="InterPro" id="IPR001133">
    <property type="entry name" value="NADH_UbQ_OxRdtase_chain4L/K"/>
</dbReference>
<keyword evidence="7" id="KW-1278">Translocase</keyword>
<accession>A0ABT9QK90</accession>
<dbReference type="PANTHER" id="PTHR11434:SF16">
    <property type="entry name" value="NADH-UBIQUINONE OXIDOREDUCTASE CHAIN 4L"/>
    <property type="match status" value="1"/>
</dbReference>
<keyword evidence="7" id="KW-0520">NAD</keyword>
<evidence type="ECO:0000256" key="1">
    <source>
        <dbReference type="ARBA" id="ARBA00004141"/>
    </source>
</evidence>
<reference evidence="9 10" key="1">
    <citation type="submission" date="2023-07" db="EMBL/GenBank/DDBJ databases">
        <title>Sequencing the genomes of 1000 actinobacteria strains.</title>
        <authorList>
            <person name="Klenk H.-P."/>
        </authorList>
    </citation>
    <scope>NUCLEOTIDE SEQUENCE [LARGE SCALE GENOMIC DNA]</scope>
    <source>
        <strain evidence="9 10">DSM 46740</strain>
    </source>
</reference>
<evidence type="ECO:0000256" key="5">
    <source>
        <dbReference type="ARBA" id="ARBA00022989"/>
    </source>
</evidence>
<sequence>MHVVYPTVVSALLFSIGVYGVLARRNTILVLMSVELMLNAVNLNLVVFDVWLRDRLHSGQVLTLFVIVIAAAEVGLGLAIILALYRNRQTVDLDRLRTLAEPTDTDTDTDAGTRTGTDPEGRPVADVPAGAPDLAVDPDAGSARRSASAVSPSGTSPSGSVADQAQAAPESVIRPGDTP</sequence>
<comment type="catalytic activity">
    <reaction evidence="7">
        <text>a quinone + NADH + 5 H(+)(in) = a quinol + NAD(+) + 4 H(+)(out)</text>
        <dbReference type="Rhea" id="RHEA:57888"/>
        <dbReference type="ChEBI" id="CHEBI:15378"/>
        <dbReference type="ChEBI" id="CHEBI:24646"/>
        <dbReference type="ChEBI" id="CHEBI:57540"/>
        <dbReference type="ChEBI" id="CHEBI:57945"/>
        <dbReference type="ChEBI" id="CHEBI:132124"/>
    </reaction>
</comment>
<proteinExistence type="inferred from homology"/>
<evidence type="ECO:0000256" key="7">
    <source>
        <dbReference type="HAMAP-Rule" id="MF_01456"/>
    </source>
</evidence>
<evidence type="ECO:0000256" key="6">
    <source>
        <dbReference type="ARBA" id="ARBA00023136"/>
    </source>
</evidence>
<evidence type="ECO:0000256" key="3">
    <source>
        <dbReference type="ARBA" id="ARBA00022448"/>
    </source>
</evidence>
<keyword evidence="7" id="KW-1003">Cell membrane</keyword>
<gene>
    <name evidence="7" type="primary">nuoK</name>
    <name evidence="9" type="ORF">J2853_006382</name>
</gene>
<feature type="transmembrane region" description="Helical" evidence="7">
    <location>
        <begin position="29"/>
        <end position="52"/>
    </location>
</feature>
<feature type="region of interest" description="Disordered" evidence="8">
    <location>
        <begin position="102"/>
        <end position="179"/>
    </location>
</feature>
<dbReference type="Gene3D" id="1.10.287.3510">
    <property type="match status" value="1"/>
</dbReference>
<comment type="subcellular location">
    <subcellularLocation>
        <location evidence="7">Cell membrane</location>
        <topology evidence="7">Multi-pass membrane protein</topology>
    </subcellularLocation>
    <subcellularLocation>
        <location evidence="1">Membrane</location>
        <topology evidence="1">Multi-pass membrane protein</topology>
    </subcellularLocation>
</comment>
<evidence type="ECO:0000256" key="2">
    <source>
        <dbReference type="ARBA" id="ARBA00010519"/>
    </source>
</evidence>
<comment type="caution">
    <text evidence="9">The sequence shown here is derived from an EMBL/GenBank/DDBJ whole genome shotgun (WGS) entry which is preliminary data.</text>
</comment>
<dbReference type="Pfam" id="PF00420">
    <property type="entry name" value="Oxidored_q2"/>
    <property type="match status" value="1"/>
</dbReference>
<feature type="transmembrane region" description="Helical" evidence="7">
    <location>
        <begin position="64"/>
        <end position="85"/>
    </location>
</feature>
<organism evidence="9 10">
    <name type="scientific">Streptosporangium lutulentum</name>
    <dbReference type="NCBI Taxonomy" id="1461250"/>
    <lineage>
        <taxon>Bacteria</taxon>
        <taxon>Bacillati</taxon>
        <taxon>Actinomycetota</taxon>
        <taxon>Actinomycetes</taxon>
        <taxon>Streptosporangiales</taxon>
        <taxon>Streptosporangiaceae</taxon>
        <taxon>Streptosporangium</taxon>
    </lineage>
</organism>
<comment type="function">
    <text evidence="7">NDH-1 shuttles electrons from NADH, via FMN and iron-sulfur (Fe-S) centers, to quinones in the respiratory chain. The immediate electron acceptor for the enzyme in this species is believed to be a menaquinone. Couples the redox reaction to proton translocation (for every two electrons transferred, four hydrogen ions are translocated across the cytoplasmic membrane), and thus conserves the redox energy in a proton gradient.</text>
</comment>
<keyword evidence="5 7" id="KW-1133">Transmembrane helix</keyword>
<keyword evidence="7" id="KW-0874">Quinone</keyword>
<dbReference type="PANTHER" id="PTHR11434">
    <property type="entry name" value="NADH-UBIQUINONE OXIDOREDUCTASE SUBUNIT ND4L"/>
    <property type="match status" value="1"/>
</dbReference>
<evidence type="ECO:0000256" key="4">
    <source>
        <dbReference type="ARBA" id="ARBA00022692"/>
    </source>
</evidence>
<feature type="compositionally biased region" description="Low complexity" evidence="8">
    <location>
        <begin position="137"/>
        <end position="161"/>
    </location>
</feature>
<dbReference type="NCBIfam" id="NF004320">
    <property type="entry name" value="PRK05715.1-2"/>
    <property type="match status" value="1"/>
</dbReference>
<keyword evidence="3 7" id="KW-0813">Transport</keyword>
<name>A0ABT9QK90_9ACTN</name>
<dbReference type="EC" id="7.1.1.-" evidence="7"/>
<keyword evidence="6 7" id="KW-0472">Membrane</keyword>
<dbReference type="HAMAP" id="MF_01456">
    <property type="entry name" value="NDH1_NuoK"/>
    <property type="match status" value="1"/>
</dbReference>
<dbReference type="Proteomes" id="UP001225356">
    <property type="component" value="Unassembled WGS sequence"/>
</dbReference>
<dbReference type="EMBL" id="JAUSQU010000001">
    <property type="protein sequence ID" value="MDP9847171.1"/>
    <property type="molecule type" value="Genomic_DNA"/>
</dbReference>
<evidence type="ECO:0000313" key="10">
    <source>
        <dbReference type="Proteomes" id="UP001225356"/>
    </source>
</evidence>
<comment type="subunit">
    <text evidence="7">NDH-1 is composed of 14 different subunits. Subunits NuoA, H, J, K, L, M, N constitute the membrane sector of the complex.</text>
</comment>
<feature type="transmembrane region" description="Helical" evidence="7">
    <location>
        <begin position="6"/>
        <end position="22"/>
    </location>
</feature>
<protein>
    <recommendedName>
        <fullName evidence="7">NADH-quinone oxidoreductase subunit K</fullName>
        <ecNumber evidence="7">7.1.1.-</ecNumber>
    </recommendedName>
    <alternativeName>
        <fullName evidence="7">NADH dehydrogenase I subunit K</fullName>
    </alternativeName>
    <alternativeName>
        <fullName evidence="7">NDH-1 subunit K</fullName>
    </alternativeName>
</protein>
<dbReference type="InterPro" id="IPR039428">
    <property type="entry name" value="NUOK/Mnh_C1-like"/>
</dbReference>
<keyword evidence="10" id="KW-1185">Reference proteome</keyword>
<evidence type="ECO:0000256" key="8">
    <source>
        <dbReference type="SAM" id="MobiDB-lite"/>
    </source>
</evidence>
<comment type="similarity">
    <text evidence="2 7">Belongs to the complex I subunit 4L family.</text>
</comment>
<keyword evidence="4 7" id="KW-0812">Transmembrane</keyword>